<name>A0A941ITY9_9BACT</name>
<evidence type="ECO:0000313" key="2">
    <source>
        <dbReference type="EMBL" id="MBR8534060.1"/>
    </source>
</evidence>
<reference evidence="2" key="2">
    <citation type="submission" date="2021-04" db="EMBL/GenBank/DDBJ databases">
        <authorList>
            <person name="Zhang T."/>
            <person name="Zhang Y."/>
            <person name="Lu D."/>
            <person name="Zuo D."/>
            <person name="Du Z."/>
        </authorList>
    </citation>
    <scope>NUCLEOTIDE SEQUENCE</scope>
    <source>
        <strain evidence="2">JR1</strain>
    </source>
</reference>
<gene>
    <name evidence="2" type="ORF">KDU71_00680</name>
</gene>
<sequence length="762" mass="80399">MQTNYIKYFKSLLFLSVVVSLGFITTLSSCSDDDDQGINEATLFSYGPMPIARGAELRFIGEKLNQINTIILPPNIEIGSSEFTEHTDKSIKLTVPQEAVEGFITLLGDELSITTKTKIGYSEPIDIDGSFSPKSIKPGETLTIDGDYLNLVGEVLFTDRVVVDSSMFITKSRKQLTLKVPAEAQTGKIAVSNGAEDPIIIYSEEELNVITPVISEVTPDPVKPGTALTIAGTDLDLITAITLGGDVAVTEFVSQNATSLVMTVPTNSLSGQAISVLPSGIEIVVGDIVLIEPTAAIEDVKDAYGVGETVVIGGSDLDLVTTATFTGGEATPVTLTDGKLNLEVSEAAQSGDITLATANGTAIVVDGFVTVKPVATLPSDATPLDELAIVSTLGSRVKTVLFGDIEAEATETVDGFKVVVPLEAETGNVTLVMDNGETVAAGSITINAFTFCAIAEFAAESTTVGELLECSVVNGENLTNVMINDQDTPFLLVGTKLYVAVGTDVGDNKLTLVSGTTNVDYTIKVEASGLVETVLYNTPVELANWSANYELNVDFSSAPADSYVRIRYTKTNDEPKMKAFNGHWEQVYDGADNADNAAIIAASDYIDLPVSLFPYSDWGYSIILQGDGMIISSISWVKDFSPPTPIWEGSAQVSGWSTSFTALTWGGYDFSGLQVGQTMYVYYTSEAGGDMRLGNGNWAALPSTIAIATDSGDDSGEGNIKITGGSSVVSFKLTADDIASIHNNGGFGAYGGDYTVTKVALK</sequence>
<protein>
    <submittedName>
        <fullName evidence="2">IPT/TIG domain-containing protein</fullName>
    </submittedName>
</protein>
<evidence type="ECO:0000256" key="1">
    <source>
        <dbReference type="SAM" id="SignalP"/>
    </source>
</evidence>
<dbReference type="RefSeq" id="WP_212187965.1">
    <property type="nucleotide sequence ID" value="NZ_JAGTAR010000001.1"/>
</dbReference>
<organism evidence="2 3">
    <name type="scientific">Carboxylicivirga sediminis</name>
    <dbReference type="NCBI Taxonomy" id="2006564"/>
    <lineage>
        <taxon>Bacteria</taxon>
        <taxon>Pseudomonadati</taxon>
        <taxon>Bacteroidota</taxon>
        <taxon>Bacteroidia</taxon>
        <taxon>Marinilabiliales</taxon>
        <taxon>Marinilabiliaceae</taxon>
        <taxon>Carboxylicivirga</taxon>
    </lineage>
</organism>
<accession>A0A941ITY9</accession>
<feature type="chain" id="PRO_5037221810" evidence="1">
    <location>
        <begin position="32"/>
        <end position="762"/>
    </location>
</feature>
<proteinExistence type="predicted"/>
<dbReference type="InterPro" id="IPR014756">
    <property type="entry name" value="Ig_E-set"/>
</dbReference>
<keyword evidence="1" id="KW-0732">Signal</keyword>
<dbReference type="Proteomes" id="UP000679220">
    <property type="component" value="Unassembled WGS sequence"/>
</dbReference>
<keyword evidence="3" id="KW-1185">Reference proteome</keyword>
<dbReference type="PROSITE" id="PS51257">
    <property type="entry name" value="PROKAR_LIPOPROTEIN"/>
    <property type="match status" value="1"/>
</dbReference>
<dbReference type="EMBL" id="JAGTAR010000001">
    <property type="protein sequence ID" value="MBR8534060.1"/>
    <property type="molecule type" value="Genomic_DNA"/>
</dbReference>
<dbReference type="AlphaFoldDB" id="A0A941ITY9"/>
<dbReference type="InterPro" id="IPR013783">
    <property type="entry name" value="Ig-like_fold"/>
</dbReference>
<reference evidence="2" key="1">
    <citation type="journal article" date="2018" name="Int. J. Syst. Evol. Microbiol.">
        <title>Carboxylicivirga sediminis sp. nov., isolated from coastal sediment.</title>
        <authorList>
            <person name="Wang F.Q."/>
            <person name="Ren L.H."/>
            <person name="Zou R.J."/>
            <person name="Sun Y.Z."/>
            <person name="Liu X.J."/>
            <person name="Jiang F."/>
            <person name="Liu L.J."/>
        </authorList>
    </citation>
    <scope>NUCLEOTIDE SEQUENCE</scope>
    <source>
        <strain evidence="2">JR1</strain>
    </source>
</reference>
<feature type="signal peptide" evidence="1">
    <location>
        <begin position="1"/>
        <end position="31"/>
    </location>
</feature>
<dbReference type="Gene3D" id="2.60.40.10">
    <property type="entry name" value="Immunoglobulins"/>
    <property type="match status" value="3"/>
</dbReference>
<comment type="caution">
    <text evidence="2">The sequence shown here is derived from an EMBL/GenBank/DDBJ whole genome shotgun (WGS) entry which is preliminary data.</text>
</comment>
<dbReference type="SUPFAM" id="SSF81296">
    <property type="entry name" value="E set domains"/>
    <property type="match status" value="1"/>
</dbReference>
<evidence type="ECO:0000313" key="3">
    <source>
        <dbReference type="Proteomes" id="UP000679220"/>
    </source>
</evidence>